<protein>
    <submittedName>
        <fullName evidence="1">Lactate dehydrogenase</fullName>
    </submittedName>
</protein>
<name>A0A949TZC0_9CLOT</name>
<evidence type="ECO:0000313" key="1">
    <source>
        <dbReference type="EMBL" id="MBV7274576.1"/>
    </source>
</evidence>
<dbReference type="EMBL" id="JAEEGC010000089">
    <property type="protein sequence ID" value="MBV7274576.1"/>
    <property type="molecule type" value="Genomic_DNA"/>
</dbReference>
<dbReference type="Proteomes" id="UP000694308">
    <property type="component" value="Unassembled WGS sequence"/>
</dbReference>
<comment type="caution">
    <text evidence="1">The sequence shown here is derived from an EMBL/GenBank/DDBJ whole genome shotgun (WGS) entry which is preliminary data.</text>
</comment>
<dbReference type="RefSeq" id="WP_218321641.1">
    <property type="nucleotide sequence ID" value="NZ_JAEEGC010000089.1"/>
</dbReference>
<reference evidence="1" key="1">
    <citation type="submission" date="2020-12" db="EMBL/GenBank/DDBJ databases">
        <title>Clostridium thailandense sp. nov., a novel acetogenic bacterium isolated from peat land soil in Thailand.</title>
        <authorList>
            <person name="Chaikitkaew S."/>
            <person name="Birkeland N.K."/>
        </authorList>
    </citation>
    <scope>NUCLEOTIDE SEQUENCE</scope>
    <source>
        <strain evidence="1">PL3</strain>
    </source>
</reference>
<organism evidence="1 2">
    <name type="scientific">Clostridium thailandense</name>
    <dbReference type="NCBI Taxonomy" id="2794346"/>
    <lineage>
        <taxon>Bacteria</taxon>
        <taxon>Bacillati</taxon>
        <taxon>Bacillota</taxon>
        <taxon>Clostridia</taxon>
        <taxon>Eubacteriales</taxon>
        <taxon>Clostridiaceae</taxon>
        <taxon>Clostridium</taxon>
    </lineage>
</organism>
<evidence type="ECO:0000313" key="2">
    <source>
        <dbReference type="Proteomes" id="UP000694308"/>
    </source>
</evidence>
<dbReference type="AlphaFoldDB" id="A0A949TZC0"/>
<dbReference type="PANTHER" id="PTHR43128">
    <property type="entry name" value="L-2-HYDROXYCARBOXYLATE DEHYDROGENASE (NAD(P)(+))"/>
    <property type="match status" value="1"/>
</dbReference>
<gene>
    <name evidence="1" type="ORF">I6U48_16910</name>
</gene>
<sequence length="418" mass="47831">MPKDLLYYKFKNRLLISNRKYDFEEITEEHAKNFTGEIFTLNSINPEKSKRSYYVTSPENLFIDKESLNMLKYTYNNNLNIPNWLLKHIADRNVISINTEYTNWEEAFEDSFQVLSDTKKDLAKWNITVVGLGDVGGTLVTGLRLLGSDCISRINIYDKDEKKAKRWEYECNQILPPEFDASYPNIYYIKEDDLFNCDMFVFCVSVGVPEIGTEASDVRLVQFQGNSKIVRYYAELASKRNFKGIFSVVSDPVDLLCKSAFEGSLDGETPLLPEKIRGYGLGVMNARACYYAKQREESKHYLKEGRAFGPHGEGLIIADSINNYNEEISDYLTTKTRKANLEVRSIGFKPYIAPALSSGALSIIATIKGNWHYSATFIGGKFMGCRNRLLPKGVELEFYKNMPNKLFNKLLDTYNSVL</sequence>
<dbReference type="GO" id="GO:0006089">
    <property type="term" value="P:lactate metabolic process"/>
    <property type="evidence" value="ECO:0007669"/>
    <property type="project" value="TreeGrafter"/>
</dbReference>
<keyword evidence="2" id="KW-1185">Reference proteome</keyword>
<accession>A0A949TZC0</accession>
<dbReference type="PANTHER" id="PTHR43128:SF16">
    <property type="entry name" value="L-LACTATE DEHYDROGENASE"/>
    <property type="match status" value="1"/>
</dbReference>
<proteinExistence type="predicted"/>
<dbReference type="GO" id="GO:0004459">
    <property type="term" value="F:L-lactate dehydrogenase (NAD+) activity"/>
    <property type="evidence" value="ECO:0007669"/>
    <property type="project" value="TreeGrafter"/>
</dbReference>